<dbReference type="Proteomes" id="UP000193978">
    <property type="component" value="Chromosome"/>
</dbReference>
<dbReference type="STRING" id="655015.B1812_15445"/>
<evidence type="ECO:0000256" key="6">
    <source>
        <dbReference type="SAM" id="Phobius"/>
    </source>
</evidence>
<dbReference type="AlphaFoldDB" id="A0A1W6N1E7"/>
<feature type="transmembrane region" description="Helical" evidence="6">
    <location>
        <begin position="35"/>
        <end position="52"/>
    </location>
</feature>
<evidence type="ECO:0000313" key="9">
    <source>
        <dbReference type="Proteomes" id="UP000193978"/>
    </source>
</evidence>
<dbReference type="InterPro" id="IPR007267">
    <property type="entry name" value="GtrA_DPMS_TM"/>
</dbReference>
<organism evidence="8 9">
    <name type="scientific">Methylocystis bryophila</name>
    <dbReference type="NCBI Taxonomy" id="655015"/>
    <lineage>
        <taxon>Bacteria</taxon>
        <taxon>Pseudomonadati</taxon>
        <taxon>Pseudomonadota</taxon>
        <taxon>Alphaproteobacteria</taxon>
        <taxon>Hyphomicrobiales</taxon>
        <taxon>Methylocystaceae</taxon>
        <taxon>Methylocystis</taxon>
    </lineage>
</organism>
<keyword evidence="9" id="KW-1185">Reference proteome</keyword>
<feature type="transmembrane region" description="Helical" evidence="6">
    <location>
        <begin position="73"/>
        <end position="92"/>
    </location>
</feature>
<evidence type="ECO:0000256" key="3">
    <source>
        <dbReference type="ARBA" id="ARBA00022692"/>
    </source>
</evidence>
<dbReference type="RefSeq" id="WP_085773753.1">
    <property type="nucleotide sequence ID" value="NZ_AP027149.1"/>
</dbReference>
<feature type="domain" description="GtrA/DPMS transmembrane" evidence="7">
    <location>
        <begin position="9"/>
        <end position="123"/>
    </location>
</feature>
<evidence type="ECO:0000256" key="2">
    <source>
        <dbReference type="ARBA" id="ARBA00009399"/>
    </source>
</evidence>
<evidence type="ECO:0000256" key="1">
    <source>
        <dbReference type="ARBA" id="ARBA00004141"/>
    </source>
</evidence>
<dbReference type="KEGG" id="mbry:B1812_15445"/>
<feature type="transmembrane region" description="Helical" evidence="6">
    <location>
        <begin position="104"/>
        <end position="121"/>
    </location>
</feature>
<evidence type="ECO:0000256" key="5">
    <source>
        <dbReference type="ARBA" id="ARBA00023136"/>
    </source>
</evidence>
<dbReference type="PANTHER" id="PTHR38459:SF1">
    <property type="entry name" value="PROPHAGE BACTOPRENOL-LINKED GLUCOSE TRANSLOCASE HOMOLOG"/>
    <property type="match status" value="1"/>
</dbReference>
<dbReference type="PANTHER" id="PTHR38459">
    <property type="entry name" value="PROPHAGE BACTOPRENOL-LINKED GLUCOSE TRANSLOCASE HOMOLOG"/>
    <property type="match status" value="1"/>
</dbReference>
<evidence type="ECO:0000259" key="7">
    <source>
        <dbReference type="Pfam" id="PF04138"/>
    </source>
</evidence>
<dbReference type="OrthoDB" id="5422757at2"/>
<dbReference type="EMBL" id="CP019948">
    <property type="protein sequence ID" value="ARN83692.1"/>
    <property type="molecule type" value="Genomic_DNA"/>
</dbReference>
<comment type="subcellular location">
    <subcellularLocation>
        <location evidence="1">Membrane</location>
        <topology evidence="1">Multi-pass membrane protein</topology>
    </subcellularLocation>
</comment>
<comment type="similarity">
    <text evidence="2">Belongs to the GtrA family.</text>
</comment>
<dbReference type="GO" id="GO:0005886">
    <property type="term" value="C:plasma membrane"/>
    <property type="evidence" value="ECO:0007669"/>
    <property type="project" value="TreeGrafter"/>
</dbReference>
<keyword evidence="5 6" id="KW-0472">Membrane</keyword>
<keyword evidence="4 6" id="KW-1133">Transmembrane helix</keyword>
<feature type="transmembrane region" description="Helical" evidence="6">
    <location>
        <begin position="7"/>
        <end position="29"/>
    </location>
</feature>
<evidence type="ECO:0000256" key="4">
    <source>
        <dbReference type="ARBA" id="ARBA00022989"/>
    </source>
</evidence>
<dbReference type="GO" id="GO:0000271">
    <property type="term" value="P:polysaccharide biosynthetic process"/>
    <property type="evidence" value="ECO:0007669"/>
    <property type="project" value="InterPro"/>
</dbReference>
<name>A0A1W6N1E7_9HYPH</name>
<accession>A0A1W6N1E7</accession>
<keyword evidence="3 6" id="KW-0812">Transmembrane</keyword>
<sequence length="130" mass="14511">MTLPRQLSTYALVGVFASLAHYSALVALVELAAVPPVRAALVGYVIGGIVSYRLNRRHTFASERPHREAVWRFALVALIGFGLTFVLMRLFVERLGAPYLPAQLLTTILIMFVTFAINRLWTFAHLPMGR</sequence>
<dbReference type="InterPro" id="IPR051401">
    <property type="entry name" value="GtrA_CellWall_Glycosyl"/>
</dbReference>
<proteinExistence type="inferred from homology"/>
<reference evidence="8 9" key="1">
    <citation type="submission" date="2017-02" db="EMBL/GenBank/DDBJ databases">
        <authorList>
            <person name="Peterson S.W."/>
        </authorList>
    </citation>
    <scope>NUCLEOTIDE SEQUENCE [LARGE SCALE GENOMIC DNA]</scope>
    <source>
        <strain evidence="8 9">S285</strain>
    </source>
</reference>
<evidence type="ECO:0000313" key="8">
    <source>
        <dbReference type="EMBL" id="ARN83692.1"/>
    </source>
</evidence>
<gene>
    <name evidence="8" type="ORF">B1812_15445</name>
</gene>
<dbReference type="Pfam" id="PF04138">
    <property type="entry name" value="GtrA_DPMS_TM"/>
    <property type="match status" value="1"/>
</dbReference>
<protein>
    <submittedName>
        <fullName evidence="8">Polysaccharide synthesis protein GtrA</fullName>
    </submittedName>
</protein>